<sequence length="667" mass="78427">MSNFIQVDLENWIRSIKLKESQFLFPLYEVVINAIQAIHERNTNEGRIDIFIRRKLINQLTIIGSDDSLGEIIGFEVIDNGVGFNEENRNSFGIAYTGHKAKLGCKGIGRFLSLAMFNRIEVDSTYLGPNILHFQRRSFHFDAINKIHKENVIDTKDREYKTLVKLIGIRDQFKKTTHASTIANNLLHHCLIYFISGNQPFISIIDESVNELIELNSLFYDSFKIEDNEENVKIKNETFRINYVKNYIKVGSAHKIHYCGDSREVDTEGLSRYIPVLEKKISDQNGNYFISVYVNSPYLDRNLTPLRDEFIIPKSEKDKDAFNLVSFPEIGEEISKKVKQQFSDEIDDLTNIHREKYRNYIFEQGLEYRHLLQDESILDTLRPGNTDKEKDLELHKLNFDLEHKQRIKVDQFLNIKDIKNSEEYKELLKDIIKDENKIGESKLINYMLHRKTVLKVLGKFIEIQEDGEFKFEAEIHDIIFLRDKTNDQIAFNKHNLWILDERVAYTKYIASDKRLKETDFLYSESDKKPDLLIYDNKFVYGEGNSSIVIFEFKRPMRSYYTQEEKNVGNQIKKYIKDLMLGKALDYRGRIANINKDTPKFGYIICDYNNDIYNELDLEGYKRTPKGTLFKYEEGLNLFIEVMNYEQLLEDANMRHRAFFSMLGITGI</sequence>
<proteinExistence type="predicted"/>
<dbReference type="SUPFAM" id="SSF55874">
    <property type="entry name" value="ATPase domain of HSP90 chaperone/DNA topoisomerase II/histidine kinase"/>
    <property type="match status" value="1"/>
</dbReference>
<dbReference type="AlphaFoldDB" id="A0A5N1JGG2"/>
<reference evidence="1 2" key="1">
    <citation type="submission" date="2019-09" db="EMBL/GenBank/DDBJ databases">
        <title>Genome Sequence of Larkinella sp MA1.</title>
        <authorList>
            <person name="Srinivasan S."/>
        </authorList>
    </citation>
    <scope>NUCLEOTIDE SEQUENCE [LARGE SCALE GENOMIC DNA]</scope>
    <source>
        <strain evidence="1 2">MA1</strain>
    </source>
</reference>
<dbReference type="Proteomes" id="UP000326344">
    <property type="component" value="Unassembled WGS sequence"/>
</dbReference>
<dbReference type="EMBL" id="VTWS01000005">
    <property type="protein sequence ID" value="KAA9349720.1"/>
    <property type="molecule type" value="Genomic_DNA"/>
</dbReference>
<evidence type="ECO:0000313" key="2">
    <source>
        <dbReference type="Proteomes" id="UP000326344"/>
    </source>
</evidence>
<name>A0A5N1JGG2_9BACT</name>
<evidence type="ECO:0000313" key="1">
    <source>
        <dbReference type="EMBL" id="KAA9349720.1"/>
    </source>
</evidence>
<keyword evidence="2" id="KW-1185">Reference proteome</keyword>
<accession>A0A5N1JGG2</accession>
<organism evidence="1 2">
    <name type="scientific">Larkinella humicola</name>
    <dbReference type="NCBI Taxonomy" id="2607654"/>
    <lineage>
        <taxon>Bacteria</taxon>
        <taxon>Pseudomonadati</taxon>
        <taxon>Bacteroidota</taxon>
        <taxon>Cytophagia</taxon>
        <taxon>Cytophagales</taxon>
        <taxon>Spirosomataceae</taxon>
        <taxon>Larkinella</taxon>
    </lineage>
</organism>
<dbReference type="InterPro" id="IPR036890">
    <property type="entry name" value="HATPase_C_sf"/>
</dbReference>
<dbReference type="RefSeq" id="WP_150879055.1">
    <property type="nucleotide sequence ID" value="NZ_VTWS01000005.1"/>
</dbReference>
<comment type="caution">
    <text evidence="1">The sequence shown here is derived from an EMBL/GenBank/DDBJ whole genome shotgun (WGS) entry which is preliminary data.</text>
</comment>
<protein>
    <recommendedName>
        <fullName evidence="3">Histidine kinase/DNA gyrase B/HSP90-like ATPase</fullName>
    </recommendedName>
</protein>
<evidence type="ECO:0008006" key="3">
    <source>
        <dbReference type="Google" id="ProtNLM"/>
    </source>
</evidence>
<gene>
    <name evidence="1" type="ORF">F0P93_19915</name>
</gene>